<keyword evidence="6" id="KW-0418">Kinase</keyword>
<evidence type="ECO:0000256" key="3">
    <source>
        <dbReference type="ARBA" id="ARBA00022527"/>
    </source>
</evidence>
<keyword evidence="4" id="KW-0808">Transferase</keyword>
<evidence type="ECO:0000256" key="10">
    <source>
        <dbReference type="SAM" id="MobiDB-lite"/>
    </source>
</evidence>
<protein>
    <recommendedName>
        <fullName evidence="2">non-specific serine/threonine protein kinase</fullName>
        <ecNumber evidence="2">2.7.11.1</ecNumber>
    </recommendedName>
</protein>
<dbReference type="EMBL" id="JAMKFB020000012">
    <property type="protein sequence ID" value="KAL0180422.1"/>
    <property type="molecule type" value="Genomic_DNA"/>
</dbReference>
<keyword evidence="7" id="KW-0067">ATP-binding</keyword>
<accession>A0ABD0Q2F3</accession>
<keyword evidence="3" id="KW-0723">Serine/threonine-protein kinase</keyword>
<proteinExistence type="inferred from homology"/>
<dbReference type="Proteomes" id="UP001529510">
    <property type="component" value="Unassembled WGS sequence"/>
</dbReference>
<dbReference type="GO" id="GO:0005524">
    <property type="term" value="F:ATP binding"/>
    <property type="evidence" value="ECO:0007669"/>
    <property type="project" value="UniProtKB-KW"/>
</dbReference>
<dbReference type="GO" id="GO:0004674">
    <property type="term" value="F:protein serine/threonine kinase activity"/>
    <property type="evidence" value="ECO:0007669"/>
    <property type="project" value="UniProtKB-KW"/>
</dbReference>
<dbReference type="InterPro" id="IPR051234">
    <property type="entry name" value="TAO_STE20_kinase"/>
</dbReference>
<reference evidence="11 12" key="1">
    <citation type="submission" date="2024-05" db="EMBL/GenBank/DDBJ databases">
        <title>Genome sequencing and assembly of Indian major carp, Cirrhinus mrigala (Hamilton, 1822).</title>
        <authorList>
            <person name="Mohindra V."/>
            <person name="Chowdhury L.M."/>
            <person name="Lal K."/>
            <person name="Jena J.K."/>
        </authorList>
    </citation>
    <scope>NUCLEOTIDE SEQUENCE [LARGE SCALE GENOMIC DNA]</scope>
    <source>
        <strain evidence="11">CM1030</strain>
        <tissue evidence="11">Blood</tissue>
    </source>
</reference>
<comment type="catalytic activity">
    <reaction evidence="8">
        <text>L-threonyl-[protein] + ATP = O-phospho-L-threonyl-[protein] + ADP + H(+)</text>
        <dbReference type="Rhea" id="RHEA:46608"/>
        <dbReference type="Rhea" id="RHEA-COMP:11060"/>
        <dbReference type="Rhea" id="RHEA-COMP:11605"/>
        <dbReference type="ChEBI" id="CHEBI:15378"/>
        <dbReference type="ChEBI" id="CHEBI:30013"/>
        <dbReference type="ChEBI" id="CHEBI:30616"/>
        <dbReference type="ChEBI" id="CHEBI:61977"/>
        <dbReference type="ChEBI" id="CHEBI:456216"/>
        <dbReference type="EC" id="2.7.11.1"/>
    </reaction>
</comment>
<feature type="non-terminal residue" evidence="11">
    <location>
        <position position="1"/>
    </location>
</feature>
<evidence type="ECO:0000256" key="5">
    <source>
        <dbReference type="ARBA" id="ARBA00022741"/>
    </source>
</evidence>
<comment type="similarity">
    <text evidence="1">Belongs to the protein kinase superfamily. STE Ser/Thr protein kinase family. STE20 subfamily.</text>
</comment>
<dbReference type="PANTHER" id="PTHR47167">
    <property type="entry name" value="SERINE/THREONINE-PROTEIN KINASE TAO1-LIKE PROTEIN"/>
    <property type="match status" value="1"/>
</dbReference>
<dbReference type="EC" id="2.7.11.1" evidence="2"/>
<feature type="compositionally biased region" description="Polar residues" evidence="10">
    <location>
        <begin position="70"/>
        <end position="87"/>
    </location>
</feature>
<evidence type="ECO:0000256" key="8">
    <source>
        <dbReference type="ARBA" id="ARBA00047899"/>
    </source>
</evidence>
<evidence type="ECO:0000313" key="12">
    <source>
        <dbReference type="Proteomes" id="UP001529510"/>
    </source>
</evidence>
<evidence type="ECO:0000256" key="1">
    <source>
        <dbReference type="ARBA" id="ARBA00008874"/>
    </source>
</evidence>
<organism evidence="11 12">
    <name type="scientific">Cirrhinus mrigala</name>
    <name type="common">Mrigala</name>
    <dbReference type="NCBI Taxonomy" id="683832"/>
    <lineage>
        <taxon>Eukaryota</taxon>
        <taxon>Metazoa</taxon>
        <taxon>Chordata</taxon>
        <taxon>Craniata</taxon>
        <taxon>Vertebrata</taxon>
        <taxon>Euteleostomi</taxon>
        <taxon>Actinopterygii</taxon>
        <taxon>Neopterygii</taxon>
        <taxon>Teleostei</taxon>
        <taxon>Ostariophysi</taxon>
        <taxon>Cypriniformes</taxon>
        <taxon>Cyprinidae</taxon>
        <taxon>Labeoninae</taxon>
        <taxon>Labeonini</taxon>
        <taxon>Cirrhinus</taxon>
    </lineage>
</organism>
<sequence>SKELQIKRQFQDTCKIQTRQYKALRNHLLENTPKSDHKAVLKRLKDEQTRKLAILAEQYDHSINDMLQGHTNHNCTQRPAASVTRSPNADPIPAQTRSAPASLTCGLRLDETQEAEYQALRMQLQQELELLNAYQSKIKMHTDTQHDREVKDLEQRVSIRRALLEQRVNARRVVERCFSTG</sequence>
<evidence type="ECO:0000256" key="2">
    <source>
        <dbReference type="ARBA" id="ARBA00012513"/>
    </source>
</evidence>
<comment type="catalytic activity">
    <reaction evidence="9">
        <text>L-seryl-[protein] + ATP = O-phospho-L-seryl-[protein] + ADP + H(+)</text>
        <dbReference type="Rhea" id="RHEA:17989"/>
        <dbReference type="Rhea" id="RHEA-COMP:9863"/>
        <dbReference type="Rhea" id="RHEA-COMP:11604"/>
        <dbReference type="ChEBI" id="CHEBI:15378"/>
        <dbReference type="ChEBI" id="CHEBI:29999"/>
        <dbReference type="ChEBI" id="CHEBI:30616"/>
        <dbReference type="ChEBI" id="CHEBI:83421"/>
        <dbReference type="ChEBI" id="CHEBI:456216"/>
        <dbReference type="EC" id="2.7.11.1"/>
    </reaction>
</comment>
<keyword evidence="12" id="KW-1185">Reference proteome</keyword>
<dbReference type="AlphaFoldDB" id="A0ABD0Q2F3"/>
<evidence type="ECO:0000256" key="9">
    <source>
        <dbReference type="ARBA" id="ARBA00048679"/>
    </source>
</evidence>
<name>A0ABD0Q2F3_CIRMR</name>
<evidence type="ECO:0000256" key="7">
    <source>
        <dbReference type="ARBA" id="ARBA00022840"/>
    </source>
</evidence>
<evidence type="ECO:0000256" key="4">
    <source>
        <dbReference type="ARBA" id="ARBA00022679"/>
    </source>
</evidence>
<comment type="caution">
    <text evidence="11">The sequence shown here is derived from an EMBL/GenBank/DDBJ whole genome shotgun (WGS) entry which is preliminary data.</text>
</comment>
<keyword evidence="5" id="KW-0547">Nucleotide-binding</keyword>
<gene>
    <name evidence="11" type="ORF">M9458_025864</name>
</gene>
<evidence type="ECO:0000313" key="11">
    <source>
        <dbReference type="EMBL" id="KAL0180422.1"/>
    </source>
</evidence>
<evidence type="ECO:0000256" key="6">
    <source>
        <dbReference type="ARBA" id="ARBA00022777"/>
    </source>
</evidence>
<dbReference type="PANTHER" id="PTHR47167:SF6">
    <property type="entry name" value="SERINE_THREONINE-PROTEIN KINASE TAO2"/>
    <property type="match status" value="1"/>
</dbReference>
<feature type="region of interest" description="Disordered" evidence="10">
    <location>
        <begin position="70"/>
        <end position="99"/>
    </location>
</feature>